<evidence type="ECO:0000313" key="4">
    <source>
        <dbReference type="Proteomes" id="UP001501196"/>
    </source>
</evidence>
<dbReference type="RefSeq" id="WP_344370693.1">
    <property type="nucleotide sequence ID" value="NZ_BAAAPW010000002.1"/>
</dbReference>
<evidence type="ECO:0000313" key="3">
    <source>
        <dbReference type="EMBL" id="GAA2030746.1"/>
    </source>
</evidence>
<dbReference type="Gene3D" id="3.40.50.2000">
    <property type="entry name" value="Glycogen Phosphorylase B"/>
    <property type="match status" value="2"/>
</dbReference>
<keyword evidence="1 2" id="KW-0808">Transferase</keyword>
<evidence type="ECO:0000256" key="1">
    <source>
        <dbReference type="ARBA" id="ARBA00022679"/>
    </source>
</evidence>
<dbReference type="PROSITE" id="PS00375">
    <property type="entry name" value="UDPGT"/>
    <property type="match status" value="1"/>
</dbReference>
<dbReference type="InterPro" id="IPR035595">
    <property type="entry name" value="UDP_glycos_trans_CS"/>
</dbReference>
<keyword evidence="4" id="KW-1185">Reference proteome</keyword>
<evidence type="ECO:0000256" key="2">
    <source>
        <dbReference type="RuleBase" id="RU003718"/>
    </source>
</evidence>
<dbReference type="EMBL" id="BAAAPW010000002">
    <property type="protein sequence ID" value="GAA2030746.1"/>
    <property type="molecule type" value="Genomic_DNA"/>
</dbReference>
<dbReference type="CDD" id="cd03784">
    <property type="entry name" value="GT1_Gtf-like"/>
    <property type="match status" value="1"/>
</dbReference>
<keyword evidence="2" id="KW-0328">Glycosyltransferase</keyword>
<organism evidence="3 4">
    <name type="scientific">Agromyces tropicus</name>
    <dbReference type="NCBI Taxonomy" id="555371"/>
    <lineage>
        <taxon>Bacteria</taxon>
        <taxon>Bacillati</taxon>
        <taxon>Actinomycetota</taxon>
        <taxon>Actinomycetes</taxon>
        <taxon>Micrococcales</taxon>
        <taxon>Microbacteriaceae</taxon>
        <taxon>Agromyces</taxon>
    </lineage>
</organism>
<comment type="caution">
    <text evidence="3">The sequence shown here is derived from an EMBL/GenBank/DDBJ whole genome shotgun (WGS) entry which is preliminary data.</text>
</comment>
<name>A0ABN2U6I5_9MICO</name>
<accession>A0ABN2U6I5</accession>
<dbReference type="PANTHER" id="PTHR48050">
    <property type="entry name" value="STEROL 3-BETA-GLUCOSYLTRANSFERASE"/>
    <property type="match status" value="1"/>
</dbReference>
<dbReference type="Proteomes" id="UP001501196">
    <property type="component" value="Unassembled WGS sequence"/>
</dbReference>
<dbReference type="Pfam" id="PF00201">
    <property type="entry name" value="UDPGT"/>
    <property type="match status" value="1"/>
</dbReference>
<dbReference type="SUPFAM" id="SSF53756">
    <property type="entry name" value="UDP-Glycosyltransferase/glycogen phosphorylase"/>
    <property type="match status" value="1"/>
</dbReference>
<sequence>MSDARRTFLFMPESAYGPTNNCIGIANELVKQGHRVVFAAERSWQGKLTALGFEEDLVDLAPVEEPADGEEVEQDAGQFWKDYIKEVAPEFRKTTAEQLETVTLPIWEELVTGAKFCEPQLQDIIARVRPDVIIEDNVLTFPALVTAGVPFVRIVSCNPLEIPGEEIAPVFSGLGKDDRAGWAAFRAEYERTHRPLWESFDAWVQEQGAPPLPDLEFIHRGDANLYVFPEELDYTDRRPLDETWHRLDSSVRETEAAPEDLPAAFTDGSRPLVYFSLGSLGSADVDLMKRVIAALAELPVNVIVSKGPLHDEFELADNMWGAEFLPQTRLLPLADLVITHGGNNTTTEAMHFGKPMILLPLFWDQYDNAQRVDEQGYGRRLDTYGFTAGELGAAVQGILADDGLRSRCAAAGEAIRARHGVATAARIIAEVGVPVGVGAGAAAAEGE</sequence>
<dbReference type="InterPro" id="IPR002213">
    <property type="entry name" value="UDP_glucos_trans"/>
</dbReference>
<dbReference type="InterPro" id="IPR050426">
    <property type="entry name" value="Glycosyltransferase_28"/>
</dbReference>
<protein>
    <submittedName>
        <fullName evidence="3">Glycosyltransferase</fullName>
    </submittedName>
</protein>
<gene>
    <name evidence="3" type="ORF">GCM10009819_13150</name>
</gene>
<comment type="similarity">
    <text evidence="2">Belongs to the UDP-glycosyltransferase family.</text>
</comment>
<reference evidence="3 4" key="1">
    <citation type="journal article" date="2019" name="Int. J. Syst. Evol. Microbiol.">
        <title>The Global Catalogue of Microorganisms (GCM) 10K type strain sequencing project: providing services to taxonomists for standard genome sequencing and annotation.</title>
        <authorList>
            <consortium name="The Broad Institute Genomics Platform"/>
            <consortium name="The Broad Institute Genome Sequencing Center for Infectious Disease"/>
            <person name="Wu L."/>
            <person name="Ma J."/>
        </authorList>
    </citation>
    <scope>NUCLEOTIDE SEQUENCE [LARGE SCALE GENOMIC DNA]</scope>
    <source>
        <strain evidence="3 4">JCM 15672</strain>
    </source>
</reference>
<dbReference type="PANTHER" id="PTHR48050:SF13">
    <property type="entry name" value="STEROL 3-BETA-GLUCOSYLTRANSFERASE UGT80A2"/>
    <property type="match status" value="1"/>
</dbReference>
<proteinExistence type="inferred from homology"/>